<dbReference type="PIRSF" id="PIRSF001771">
    <property type="entry name" value="Cyclin_A_B_D_E"/>
    <property type="match status" value="1"/>
</dbReference>
<feature type="domain" description="Cyclin-like" evidence="6">
    <location>
        <begin position="266"/>
        <end position="347"/>
    </location>
</feature>
<feature type="region of interest" description="Disordered" evidence="5">
    <location>
        <begin position="66"/>
        <end position="87"/>
    </location>
</feature>
<dbReference type="EMBL" id="CAJJDN010000008">
    <property type="protein sequence ID" value="CAD8054265.1"/>
    <property type="molecule type" value="Genomic_DNA"/>
</dbReference>
<evidence type="ECO:0000256" key="1">
    <source>
        <dbReference type="ARBA" id="ARBA00022618"/>
    </source>
</evidence>
<dbReference type="InterPro" id="IPR048258">
    <property type="entry name" value="Cyclins_cyclin-box"/>
</dbReference>
<evidence type="ECO:0008006" key="10">
    <source>
        <dbReference type="Google" id="ProtNLM"/>
    </source>
</evidence>
<keyword evidence="9" id="KW-1185">Reference proteome</keyword>
<dbReference type="InterPro" id="IPR039361">
    <property type="entry name" value="Cyclin"/>
</dbReference>
<sequence length="377" mass="44776">MELINHFPSRRFGQELTNLYYRPQTKLNLSQLKKKAESTNTSMRHKSQRDINNNNVWYQVSIKKRTNSQHSSGDSVSHRQKSQRCSSRNQTIQTVRFCDVKQLLIDEQNKQFIENIDMVYSSKPQYCSVYAYDIQEYLKSIEISYQLSAQQYFHHQPQITQKMRTILIEWIIDVSAKFRLKQDTLFLTISLLDRYMLTTPVSKNILQLIGVSALFIASKLEEVHQLMAKDLAYITDKTYTKEQIIYTESLILKQLNFNLTTPTIMYFLNRYQNICPLNLKHFFYCQLLIEIYLLLQPQTHNSSQLAAASFLLIRKQKKYNPIWPEELEIISNCSENKLHLIVKMLLQCQLEFQTRQNIFNSLYTKYSQYKYCKIINV</sequence>
<dbReference type="AlphaFoldDB" id="A0A8S1KJT2"/>
<keyword evidence="2 4" id="KW-0195">Cyclin</keyword>
<keyword evidence="1" id="KW-0132">Cell division</keyword>
<comment type="caution">
    <text evidence="8">The sequence shown here is derived from an EMBL/GenBank/DDBJ whole genome shotgun (WGS) entry which is preliminary data.</text>
</comment>
<dbReference type="InterPro" id="IPR013763">
    <property type="entry name" value="Cyclin-like_dom"/>
</dbReference>
<dbReference type="FunFam" id="1.10.472.10:FF:000001">
    <property type="entry name" value="G2/mitotic-specific cyclin"/>
    <property type="match status" value="1"/>
</dbReference>
<dbReference type="Pfam" id="PF02984">
    <property type="entry name" value="Cyclin_C"/>
    <property type="match status" value="1"/>
</dbReference>
<dbReference type="InterPro" id="IPR046965">
    <property type="entry name" value="Cyclin_A/B-like"/>
</dbReference>
<evidence type="ECO:0000313" key="8">
    <source>
        <dbReference type="EMBL" id="CAD8054265.1"/>
    </source>
</evidence>
<evidence type="ECO:0000259" key="6">
    <source>
        <dbReference type="SMART" id="SM00385"/>
    </source>
</evidence>
<evidence type="ECO:0000313" key="9">
    <source>
        <dbReference type="Proteomes" id="UP000692954"/>
    </source>
</evidence>
<feature type="domain" description="Cyclin C-terminal" evidence="7">
    <location>
        <begin position="262"/>
        <end position="377"/>
    </location>
</feature>
<evidence type="ECO:0000259" key="7">
    <source>
        <dbReference type="SMART" id="SM01332"/>
    </source>
</evidence>
<feature type="domain" description="Cyclin-like" evidence="6">
    <location>
        <begin position="169"/>
        <end position="253"/>
    </location>
</feature>
<dbReference type="SMART" id="SM00385">
    <property type="entry name" value="CYCLIN"/>
    <property type="match status" value="2"/>
</dbReference>
<dbReference type="OrthoDB" id="5590282at2759"/>
<evidence type="ECO:0000256" key="3">
    <source>
        <dbReference type="ARBA" id="ARBA00023306"/>
    </source>
</evidence>
<protein>
    <recommendedName>
        <fullName evidence="10">Cyclin N-terminal domain-containing protein</fullName>
    </recommendedName>
</protein>
<dbReference type="Proteomes" id="UP000692954">
    <property type="component" value="Unassembled WGS sequence"/>
</dbReference>
<organism evidence="8 9">
    <name type="scientific">Paramecium sonneborni</name>
    <dbReference type="NCBI Taxonomy" id="65129"/>
    <lineage>
        <taxon>Eukaryota</taxon>
        <taxon>Sar</taxon>
        <taxon>Alveolata</taxon>
        <taxon>Ciliophora</taxon>
        <taxon>Intramacronucleata</taxon>
        <taxon>Oligohymenophorea</taxon>
        <taxon>Peniculida</taxon>
        <taxon>Parameciidae</taxon>
        <taxon>Paramecium</taxon>
    </lineage>
</organism>
<dbReference type="Pfam" id="PF00134">
    <property type="entry name" value="Cyclin_N"/>
    <property type="match status" value="1"/>
</dbReference>
<evidence type="ECO:0000256" key="5">
    <source>
        <dbReference type="SAM" id="MobiDB-lite"/>
    </source>
</evidence>
<name>A0A8S1KJT2_9CILI</name>
<dbReference type="InterPro" id="IPR006671">
    <property type="entry name" value="Cyclin_N"/>
</dbReference>
<accession>A0A8S1KJT2</accession>
<dbReference type="GO" id="GO:0051301">
    <property type="term" value="P:cell division"/>
    <property type="evidence" value="ECO:0007669"/>
    <property type="project" value="UniProtKB-KW"/>
</dbReference>
<evidence type="ECO:0000256" key="2">
    <source>
        <dbReference type="ARBA" id="ARBA00023127"/>
    </source>
</evidence>
<evidence type="ECO:0000256" key="4">
    <source>
        <dbReference type="RuleBase" id="RU000383"/>
    </source>
</evidence>
<comment type="similarity">
    <text evidence="4">Belongs to the cyclin family.</text>
</comment>
<keyword evidence="3" id="KW-0131">Cell cycle</keyword>
<dbReference type="PANTHER" id="PTHR10177">
    <property type="entry name" value="CYCLINS"/>
    <property type="match status" value="1"/>
</dbReference>
<reference evidence="8" key="1">
    <citation type="submission" date="2021-01" db="EMBL/GenBank/DDBJ databases">
        <authorList>
            <consortium name="Genoscope - CEA"/>
            <person name="William W."/>
        </authorList>
    </citation>
    <scope>NUCLEOTIDE SEQUENCE</scope>
</reference>
<dbReference type="PROSITE" id="PS00292">
    <property type="entry name" value="CYCLINS"/>
    <property type="match status" value="1"/>
</dbReference>
<dbReference type="SMART" id="SM01332">
    <property type="entry name" value="Cyclin_C"/>
    <property type="match status" value="1"/>
</dbReference>
<gene>
    <name evidence="8" type="ORF">PSON_ATCC_30995.1.T0080173</name>
</gene>
<proteinExistence type="inferred from homology"/>
<dbReference type="InterPro" id="IPR004367">
    <property type="entry name" value="Cyclin_C-dom"/>
</dbReference>